<evidence type="ECO:0000256" key="3">
    <source>
        <dbReference type="ARBA" id="ARBA00021718"/>
    </source>
</evidence>
<evidence type="ECO:0000256" key="5">
    <source>
        <dbReference type="ARBA" id="ARBA00022692"/>
    </source>
</evidence>
<comment type="similarity">
    <text evidence="2 9">Belongs to the FliQ/MopD/SpaQ family.</text>
</comment>
<reference evidence="10 11" key="1">
    <citation type="submission" date="2022-10" db="EMBL/GenBank/DDBJ databases">
        <title>Paenibacillus description and whole genome data of maize root bacterial community.</title>
        <authorList>
            <person name="Marton D."/>
            <person name="Farkas M."/>
            <person name="Cserhati M."/>
        </authorList>
    </citation>
    <scope>NUCLEOTIDE SEQUENCE [LARGE SCALE GENOMIC DNA]</scope>
    <source>
        <strain evidence="10 11">P96</strain>
    </source>
</reference>
<keyword evidence="11" id="KW-1185">Reference proteome</keyword>
<keyword evidence="7 9" id="KW-0472">Membrane</keyword>
<dbReference type="PRINTS" id="PR00952">
    <property type="entry name" value="TYPE3IMQPROT"/>
</dbReference>
<dbReference type="NCBIfam" id="TIGR01402">
    <property type="entry name" value="fliQ"/>
    <property type="match status" value="1"/>
</dbReference>
<dbReference type="PANTHER" id="PTHR34040:SF2">
    <property type="entry name" value="FLAGELLAR BIOSYNTHETIC PROTEIN FLIQ"/>
    <property type="match status" value="1"/>
</dbReference>
<name>A0ABT9FS19_9BACL</name>
<evidence type="ECO:0000256" key="4">
    <source>
        <dbReference type="ARBA" id="ARBA00022475"/>
    </source>
</evidence>
<proteinExistence type="inferred from homology"/>
<evidence type="ECO:0000256" key="9">
    <source>
        <dbReference type="RuleBase" id="RU364090"/>
    </source>
</evidence>
<evidence type="ECO:0000256" key="7">
    <source>
        <dbReference type="ARBA" id="ARBA00023136"/>
    </source>
</evidence>
<evidence type="ECO:0000256" key="6">
    <source>
        <dbReference type="ARBA" id="ARBA00022989"/>
    </source>
</evidence>
<keyword evidence="4 9" id="KW-1003">Cell membrane</keyword>
<keyword evidence="6 9" id="KW-1133">Transmembrane helix</keyword>
<evidence type="ECO:0000256" key="2">
    <source>
        <dbReference type="ARBA" id="ARBA00006156"/>
    </source>
</evidence>
<evidence type="ECO:0000313" key="11">
    <source>
        <dbReference type="Proteomes" id="UP001241848"/>
    </source>
</evidence>
<dbReference type="PANTHER" id="PTHR34040">
    <property type="entry name" value="FLAGELLAR BIOSYNTHETIC PROTEIN FLIQ"/>
    <property type="match status" value="1"/>
</dbReference>
<keyword evidence="8 9" id="KW-0975">Bacterial flagellum</keyword>
<dbReference type="Pfam" id="PF01313">
    <property type="entry name" value="Bac_export_3"/>
    <property type="match status" value="1"/>
</dbReference>
<gene>
    <name evidence="9 10" type="primary">fliQ</name>
    <name evidence="10" type="ORF">OIN60_12180</name>
</gene>
<comment type="subcellular location">
    <subcellularLocation>
        <location evidence="1 9">Cell membrane</location>
        <topology evidence="1">Multi-pass membrane protein</topology>
    </subcellularLocation>
    <subcellularLocation>
        <location evidence="9">Bacterial flagellum basal body</location>
    </subcellularLocation>
</comment>
<sequence length="89" mass="9804">MTSEFIISLAGQAVYTVLVVSAPMLILGLVVGLIISIFQATTQIQEQTLAFVPKIVAVLLALLLFGPWILQTMVDFTFNILDNLYRYIG</sequence>
<accession>A0ABT9FS19</accession>
<dbReference type="PIRSF" id="PIRSF004669">
    <property type="entry name" value="FliQ"/>
    <property type="match status" value="1"/>
</dbReference>
<feature type="transmembrane region" description="Helical" evidence="9">
    <location>
        <begin position="12"/>
        <end position="38"/>
    </location>
</feature>
<feature type="transmembrane region" description="Helical" evidence="9">
    <location>
        <begin position="50"/>
        <end position="70"/>
    </location>
</feature>
<keyword evidence="5 9" id="KW-0812">Transmembrane</keyword>
<dbReference type="InterPro" id="IPR006305">
    <property type="entry name" value="FliQ"/>
</dbReference>
<evidence type="ECO:0000256" key="8">
    <source>
        <dbReference type="ARBA" id="ARBA00023143"/>
    </source>
</evidence>
<comment type="function">
    <text evidence="9">Role in flagellar biosynthesis.</text>
</comment>
<dbReference type="Proteomes" id="UP001241848">
    <property type="component" value="Unassembled WGS sequence"/>
</dbReference>
<comment type="caution">
    <text evidence="10">The sequence shown here is derived from an EMBL/GenBank/DDBJ whole genome shotgun (WGS) entry which is preliminary data.</text>
</comment>
<organism evidence="10 11">
    <name type="scientific">Paenibacillus zeirhizosphaerae</name>
    <dbReference type="NCBI Taxonomy" id="2987519"/>
    <lineage>
        <taxon>Bacteria</taxon>
        <taxon>Bacillati</taxon>
        <taxon>Bacillota</taxon>
        <taxon>Bacilli</taxon>
        <taxon>Bacillales</taxon>
        <taxon>Paenibacillaceae</taxon>
        <taxon>Paenibacillus</taxon>
    </lineage>
</organism>
<protein>
    <recommendedName>
        <fullName evidence="3 9">Flagellar biosynthetic protein FliQ</fullName>
    </recommendedName>
</protein>
<evidence type="ECO:0000313" key="10">
    <source>
        <dbReference type="EMBL" id="MDP4097529.1"/>
    </source>
</evidence>
<dbReference type="InterPro" id="IPR002191">
    <property type="entry name" value="Bac_export_3"/>
</dbReference>
<evidence type="ECO:0000256" key="1">
    <source>
        <dbReference type="ARBA" id="ARBA00004651"/>
    </source>
</evidence>
<dbReference type="EMBL" id="JAPCKK010000016">
    <property type="protein sequence ID" value="MDP4097529.1"/>
    <property type="molecule type" value="Genomic_DNA"/>
</dbReference>
<dbReference type="RefSeq" id="WP_305755125.1">
    <property type="nucleotide sequence ID" value="NZ_JAPCKK010000016.1"/>
</dbReference>
<keyword evidence="10" id="KW-0282">Flagellum</keyword>
<keyword evidence="10" id="KW-0969">Cilium</keyword>
<keyword evidence="10" id="KW-0966">Cell projection</keyword>